<dbReference type="PANTHER" id="PTHR14619:SF3">
    <property type="entry name" value="PROTEIN NDNF"/>
    <property type="match status" value="1"/>
</dbReference>
<reference evidence="7 8" key="1">
    <citation type="journal article" date="2017" name="PLoS Biol.">
        <title>The sea cucumber genome provides insights into morphological evolution and visceral regeneration.</title>
        <authorList>
            <person name="Zhang X."/>
            <person name="Sun L."/>
            <person name="Yuan J."/>
            <person name="Sun Y."/>
            <person name="Gao Y."/>
            <person name="Zhang L."/>
            <person name="Li S."/>
            <person name="Dai H."/>
            <person name="Hamel J.F."/>
            <person name="Liu C."/>
            <person name="Yu Y."/>
            <person name="Liu S."/>
            <person name="Lin W."/>
            <person name="Guo K."/>
            <person name="Jin S."/>
            <person name="Xu P."/>
            <person name="Storey K.B."/>
            <person name="Huan P."/>
            <person name="Zhang T."/>
            <person name="Zhou Y."/>
            <person name="Zhang J."/>
            <person name="Lin C."/>
            <person name="Li X."/>
            <person name="Xing L."/>
            <person name="Huo D."/>
            <person name="Sun M."/>
            <person name="Wang L."/>
            <person name="Mercier A."/>
            <person name="Li F."/>
            <person name="Yang H."/>
            <person name="Xiang J."/>
        </authorList>
    </citation>
    <scope>NUCLEOTIDE SEQUENCE [LARGE SCALE GENOMIC DNA]</scope>
    <source>
        <strain evidence="7">Shaxun</strain>
        <tissue evidence="7">Muscle</tissue>
    </source>
</reference>
<gene>
    <name evidence="7" type="ORF">BSL78_00940</name>
</gene>
<dbReference type="GO" id="GO:0005576">
    <property type="term" value="C:extracellular region"/>
    <property type="evidence" value="ECO:0007669"/>
    <property type="project" value="UniProtKB-SubCell"/>
</dbReference>
<keyword evidence="3" id="KW-0677">Repeat</keyword>
<dbReference type="InterPro" id="IPR036116">
    <property type="entry name" value="FN3_sf"/>
</dbReference>
<dbReference type="InterPro" id="IPR003961">
    <property type="entry name" value="FN3_dom"/>
</dbReference>
<name>A0A2G8LPL9_STIJA</name>
<feature type="domain" description="Fibronectin type-III" evidence="6">
    <location>
        <begin position="97"/>
        <end position="240"/>
    </location>
</feature>
<comment type="function">
    <text evidence="4">Secretory protein that plays a role in various cellular processes. Acts as a chemorepellent acting on gonadotropin-releasing hormone (GnRH) expressing neurons regulating their migration to the hypothalamus. Also promotes neuron migration, growth and survival as well as neurite outgrowth and is involved in the development of the olfactory system. May also act through the regulation of growth factors activity and downstream signaling. Also regulates extracellular matrix assembly and cell adhesiveness. Promotes endothelial cell survival, vessel formation and plays an important role in the process of revascularization through NOS3-dependent mechanisms.</text>
</comment>
<feature type="region of interest" description="Disordered" evidence="5">
    <location>
        <begin position="163"/>
        <end position="202"/>
    </location>
</feature>
<organism evidence="7 8">
    <name type="scientific">Stichopus japonicus</name>
    <name type="common">Sea cucumber</name>
    <dbReference type="NCBI Taxonomy" id="307972"/>
    <lineage>
        <taxon>Eukaryota</taxon>
        <taxon>Metazoa</taxon>
        <taxon>Echinodermata</taxon>
        <taxon>Eleutherozoa</taxon>
        <taxon>Echinozoa</taxon>
        <taxon>Holothuroidea</taxon>
        <taxon>Aspidochirotacea</taxon>
        <taxon>Aspidochirotida</taxon>
        <taxon>Stichopodidae</taxon>
        <taxon>Apostichopus</taxon>
    </lineage>
</organism>
<keyword evidence="8" id="KW-1185">Reference proteome</keyword>
<evidence type="ECO:0000313" key="8">
    <source>
        <dbReference type="Proteomes" id="UP000230750"/>
    </source>
</evidence>
<evidence type="ECO:0000256" key="5">
    <source>
        <dbReference type="SAM" id="MobiDB-lite"/>
    </source>
</evidence>
<feature type="compositionally biased region" description="Polar residues" evidence="5">
    <location>
        <begin position="24"/>
        <end position="44"/>
    </location>
</feature>
<keyword evidence="2" id="KW-0964">Secreted</keyword>
<dbReference type="InterPro" id="IPR055271">
    <property type="entry name" value="NDNF_Fn(III)_1"/>
</dbReference>
<comment type="caution">
    <text evidence="7">The sequence shown here is derived from an EMBL/GenBank/DDBJ whole genome shotgun (WGS) entry which is preliminary data.</text>
</comment>
<dbReference type="Gene3D" id="2.60.40.10">
    <property type="entry name" value="Immunoglobulins"/>
    <property type="match status" value="1"/>
</dbReference>
<dbReference type="Pfam" id="PF10179">
    <property type="entry name" value="NDNF"/>
    <property type="match status" value="1"/>
</dbReference>
<dbReference type="OrthoDB" id="9872501at2759"/>
<dbReference type="PANTHER" id="PTHR14619">
    <property type="entry name" value="NEURON-DERIVED NEUROTROPHIC FACTOR"/>
    <property type="match status" value="1"/>
</dbReference>
<sequence length="278" mass="31228">MVTPCSYQINWELYLMELPEDGSGSSAADQLSEQRQRRQPNSPIGSYVKQYSGYGSAKYLTYTSPAGVYVLDVRGLEDATNFTIYCTTAPDSDHFYPELPSDPQVDITSFHKNKVSLAWKASPSETTYQQRIRYCVSLNTVRNYHTWCGVLSCTDRQNQISSVVGAPGSDATSKAIRRAARRNDGSTRRKDRKRESTAEDEHDIQVECVGQKKLHTLTNLEPGKTYFLDLFAVDESTNRSTSYTGTTITTKPDDRTDSKMIRLKDGKLRCRRSGGPTL</sequence>
<evidence type="ECO:0000256" key="1">
    <source>
        <dbReference type="ARBA" id="ARBA00004613"/>
    </source>
</evidence>
<dbReference type="InterPro" id="IPR019326">
    <property type="entry name" value="NDNF"/>
</dbReference>
<evidence type="ECO:0000256" key="2">
    <source>
        <dbReference type="ARBA" id="ARBA00022525"/>
    </source>
</evidence>
<evidence type="ECO:0000256" key="3">
    <source>
        <dbReference type="ARBA" id="ARBA00022737"/>
    </source>
</evidence>
<dbReference type="AlphaFoldDB" id="A0A2G8LPL9"/>
<dbReference type="Proteomes" id="UP000230750">
    <property type="component" value="Unassembled WGS sequence"/>
</dbReference>
<dbReference type="STRING" id="307972.A0A2G8LPL9"/>
<evidence type="ECO:0000256" key="4">
    <source>
        <dbReference type="ARBA" id="ARBA00046135"/>
    </source>
</evidence>
<dbReference type="InterPro" id="IPR013783">
    <property type="entry name" value="Ig-like_fold"/>
</dbReference>
<dbReference type="SUPFAM" id="SSF49265">
    <property type="entry name" value="Fibronectin type III"/>
    <property type="match status" value="1"/>
</dbReference>
<evidence type="ECO:0000259" key="6">
    <source>
        <dbReference type="SMART" id="SM00060"/>
    </source>
</evidence>
<evidence type="ECO:0000313" key="7">
    <source>
        <dbReference type="EMBL" id="PIK62120.1"/>
    </source>
</evidence>
<proteinExistence type="predicted"/>
<dbReference type="EMBL" id="MRZV01000018">
    <property type="protein sequence ID" value="PIK62120.1"/>
    <property type="molecule type" value="Genomic_DNA"/>
</dbReference>
<dbReference type="SMART" id="SM00060">
    <property type="entry name" value="FN3"/>
    <property type="match status" value="1"/>
</dbReference>
<protein>
    <recommendedName>
        <fullName evidence="6">Fibronectin type-III domain-containing protein</fullName>
    </recommendedName>
</protein>
<comment type="subcellular location">
    <subcellularLocation>
        <location evidence="1">Secreted</location>
    </subcellularLocation>
</comment>
<feature type="region of interest" description="Disordered" evidence="5">
    <location>
        <begin position="24"/>
        <end position="46"/>
    </location>
</feature>
<feature type="compositionally biased region" description="Basic and acidic residues" evidence="5">
    <location>
        <begin position="181"/>
        <end position="202"/>
    </location>
</feature>
<accession>A0A2G8LPL9</accession>